<evidence type="ECO:0008006" key="6">
    <source>
        <dbReference type="Google" id="ProtNLM"/>
    </source>
</evidence>
<dbReference type="Pfam" id="PF01025">
    <property type="entry name" value="GrpE"/>
    <property type="match status" value="1"/>
</dbReference>
<organism evidence="4 5">
    <name type="scientific">Candidatus Ozemobacter sibiricus</name>
    <dbReference type="NCBI Taxonomy" id="2268124"/>
    <lineage>
        <taxon>Bacteria</taxon>
        <taxon>Candidatus Ozemobacteria</taxon>
        <taxon>Candidatus Ozemobacterales</taxon>
        <taxon>Candidatus Ozemobacteraceae</taxon>
        <taxon>Candidatus Ozemobacter</taxon>
    </lineage>
</organism>
<comment type="similarity">
    <text evidence="2">Belongs to the GrpE family.</text>
</comment>
<dbReference type="AlphaFoldDB" id="A0A367ZSA4"/>
<dbReference type="InterPro" id="IPR009012">
    <property type="entry name" value="GrpE_head"/>
</dbReference>
<dbReference type="Gene3D" id="2.30.22.10">
    <property type="entry name" value="Head domain of nucleotide exchange factor GrpE"/>
    <property type="match status" value="1"/>
</dbReference>
<dbReference type="EMBL" id="QOQW01000004">
    <property type="protein sequence ID" value="RCK80920.1"/>
    <property type="molecule type" value="Genomic_DNA"/>
</dbReference>
<comment type="caution">
    <text evidence="4">The sequence shown here is derived from an EMBL/GenBank/DDBJ whole genome shotgun (WGS) entry which is preliminary data.</text>
</comment>
<dbReference type="GO" id="GO:0000774">
    <property type="term" value="F:adenyl-nucleotide exchange factor activity"/>
    <property type="evidence" value="ECO:0007669"/>
    <property type="project" value="InterPro"/>
</dbReference>
<reference evidence="4 5" key="1">
    <citation type="submission" date="2018-05" db="EMBL/GenBank/DDBJ databases">
        <title>A metagenomic window into the 2 km-deep terrestrial subsurface aquifer revealed taxonomically and functionally diverse microbial community comprising novel uncultured bacterial lineages.</title>
        <authorList>
            <person name="Kadnikov V.V."/>
            <person name="Mardanov A.V."/>
            <person name="Beletsky A.V."/>
            <person name="Banks D."/>
            <person name="Pimenov N.V."/>
            <person name="Frank Y.A."/>
            <person name="Karnachuk O.V."/>
            <person name="Ravin N.V."/>
        </authorList>
    </citation>
    <scope>NUCLEOTIDE SEQUENCE [LARGE SCALE GENOMIC DNA]</scope>
    <source>
        <strain evidence="4">BY5</strain>
    </source>
</reference>
<evidence type="ECO:0000256" key="3">
    <source>
        <dbReference type="SAM" id="Coils"/>
    </source>
</evidence>
<dbReference type="GO" id="GO:0006457">
    <property type="term" value="P:protein folding"/>
    <property type="evidence" value="ECO:0007669"/>
    <property type="project" value="InterPro"/>
</dbReference>
<sequence length="153" mass="16853">MADLPPSPLAALEADLRTLIARAATLEKEKAAALDEGKTRTRRLLLEFIEVADTFETLFRQFEAEPAPAPETAAWVANFRTLYKIHLRALKRHGATPLPSPVGQKVDPHRHQVAEAVAAPGHPPETIIEQLKPGWVWHDELLRPAEVKATPAG</sequence>
<name>A0A367ZSA4_9BACT</name>
<dbReference type="SUPFAM" id="SSF51064">
    <property type="entry name" value="Head domain of nucleotide exchange factor GrpE"/>
    <property type="match status" value="1"/>
</dbReference>
<dbReference type="PANTHER" id="PTHR21237">
    <property type="entry name" value="GRPE PROTEIN"/>
    <property type="match status" value="1"/>
</dbReference>
<proteinExistence type="inferred from homology"/>
<evidence type="ECO:0000313" key="4">
    <source>
        <dbReference type="EMBL" id="RCK80920.1"/>
    </source>
</evidence>
<evidence type="ECO:0000313" key="5">
    <source>
        <dbReference type="Proteomes" id="UP000252355"/>
    </source>
</evidence>
<dbReference type="GO" id="GO:0051087">
    <property type="term" value="F:protein-folding chaperone binding"/>
    <property type="evidence" value="ECO:0007669"/>
    <property type="project" value="InterPro"/>
</dbReference>
<keyword evidence="1" id="KW-0143">Chaperone</keyword>
<evidence type="ECO:0000256" key="2">
    <source>
        <dbReference type="RuleBase" id="RU004478"/>
    </source>
</evidence>
<accession>A0A367ZSA4</accession>
<keyword evidence="3" id="KW-0175">Coiled coil</keyword>
<dbReference type="GO" id="GO:0051082">
    <property type="term" value="F:unfolded protein binding"/>
    <property type="evidence" value="ECO:0007669"/>
    <property type="project" value="TreeGrafter"/>
</dbReference>
<dbReference type="PANTHER" id="PTHR21237:SF23">
    <property type="entry name" value="GRPE PROTEIN HOMOLOG, MITOCHONDRIAL"/>
    <property type="match status" value="1"/>
</dbReference>
<dbReference type="GO" id="GO:0042803">
    <property type="term" value="F:protein homodimerization activity"/>
    <property type="evidence" value="ECO:0007669"/>
    <property type="project" value="InterPro"/>
</dbReference>
<evidence type="ECO:0000256" key="1">
    <source>
        <dbReference type="ARBA" id="ARBA00023186"/>
    </source>
</evidence>
<dbReference type="Proteomes" id="UP000252355">
    <property type="component" value="Unassembled WGS sequence"/>
</dbReference>
<dbReference type="PRINTS" id="PR00773">
    <property type="entry name" value="GRPEPROTEIN"/>
</dbReference>
<protein>
    <recommendedName>
        <fullName evidence="6">Nucleotide exchange factor GrpE</fullName>
    </recommendedName>
</protein>
<feature type="coiled-coil region" evidence="3">
    <location>
        <begin position="9"/>
        <end position="36"/>
    </location>
</feature>
<gene>
    <name evidence="4" type="ORF">OZSIB_2808</name>
</gene>
<dbReference type="InterPro" id="IPR000740">
    <property type="entry name" value="GrpE"/>
</dbReference>